<keyword evidence="3" id="KW-1185">Reference proteome</keyword>
<accession>A0A9P4LNI4</accession>
<feature type="compositionally biased region" description="Acidic residues" evidence="1">
    <location>
        <begin position="67"/>
        <end position="79"/>
    </location>
</feature>
<sequence length="588" mass="65822">MSSRAMVNSRKRSADWENNYDDKHKIKRARETVRQETSSPPPPVAETSRRTAIHAPHTKTLDTTGEKEEDSDDDQDFEDVLISGLKTDVAPTAAAPCADEKSSDEATEPVAGLGASAGDIAADPSSDDGDAIVTNFTKHIVETRILETYLHDLPGAGHWDKASRRKQKWNDMTPEQRYALDEEKKRDKKERDVKGCNQGEVAPAPSPEKRQFDSDEAIAEGDPYFAKGCKRRIVFSSDEVPNKYQYALWESEGMKRDPPHEFLTAIDKAFNWMSMRPITEPCHFILKVGALNGFRGHPNKLADRLNSMWTQYFKIKRWVSAYVTIELQFPHPHPIATVGYFQPFTSALLNLTDKKKLGHRLTIQLAIHADTHTISGPDSVARSRITSTIRNIPPNMAGNNELPEQKTRVVPEVERLCALATQTARRAVDRAKAKYLELNGDPDVYAPWAQEAQAMKWQDTFESVYKQCFERLRNEHFARIRAGSWQHAPHVQANVDVAPTHAPTITGVSSGAINQLQPLAGPSHPVQTWPVLPYDLSKPSVNHFEHYGGATKEPVDRDDEDSRTRHDAPGDQNRTLAIATSCGEVQTS</sequence>
<reference evidence="2" key="1">
    <citation type="journal article" date="2020" name="Stud. Mycol.">
        <title>101 Dothideomycetes genomes: a test case for predicting lifestyles and emergence of pathogens.</title>
        <authorList>
            <person name="Haridas S."/>
            <person name="Albert R."/>
            <person name="Binder M."/>
            <person name="Bloem J."/>
            <person name="Labutti K."/>
            <person name="Salamov A."/>
            <person name="Andreopoulos B."/>
            <person name="Baker S."/>
            <person name="Barry K."/>
            <person name="Bills G."/>
            <person name="Bluhm B."/>
            <person name="Cannon C."/>
            <person name="Castanera R."/>
            <person name="Culley D."/>
            <person name="Daum C."/>
            <person name="Ezra D."/>
            <person name="Gonzalez J."/>
            <person name="Henrissat B."/>
            <person name="Kuo A."/>
            <person name="Liang C."/>
            <person name="Lipzen A."/>
            <person name="Lutzoni F."/>
            <person name="Magnuson J."/>
            <person name="Mondo S."/>
            <person name="Nolan M."/>
            <person name="Ohm R."/>
            <person name="Pangilinan J."/>
            <person name="Park H.-J."/>
            <person name="Ramirez L."/>
            <person name="Alfaro M."/>
            <person name="Sun H."/>
            <person name="Tritt A."/>
            <person name="Yoshinaga Y."/>
            <person name="Zwiers L.-H."/>
            <person name="Turgeon B."/>
            <person name="Goodwin S."/>
            <person name="Spatafora J."/>
            <person name="Crous P."/>
            <person name="Grigoriev I."/>
        </authorList>
    </citation>
    <scope>NUCLEOTIDE SEQUENCE</scope>
    <source>
        <strain evidence="2">CBS 110217</strain>
    </source>
</reference>
<comment type="caution">
    <text evidence="2">The sequence shown here is derived from an EMBL/GenBank/DDBJ whole genome shotgun (WGS) entry which is preliminary data.</text>
</comment>
<protein>
    <submittedName>
        <fullName evidence="2">Uncharacterized protein</fullName>
    </submittedName>
</protein>
<feature type="region of interest" description="Disordered" evidence="1">
    <location>
        <begin position="1"/>
        <end position="130"/>
    </location>
</feature>
<dbReference type="EMBL" id="ML978164">
    <property type="protein sequence ID" value="KAF2033871.1"/>
    <property type="molecule type" value="Genomic_DNA"/>
</dbReference>
<dbReference type="OrthoDB" id="3800544at2759"/>
<dbReference type="AlphaFoldDB" id="A0A9P4LNI4"/>
<feature type="region of interest" description="Disordered" evidence="1">
    <location>
        <begin position="543"/>
        <end position="588"/>
    </location>
</feature>
<dbReference type="Proteomes" id="UP000799777">
    <property type="component" value="Unassembled WGS sequence"/>
</dbReference>
<evidence type="ECO:0000256" key="1">
    <source>
        <dbReference type="SAM" id="MobiDB-lite"/>
    </source>
</evidence>
<feature type="compositionally biased region" description="Basic and acidic residues" evidence="1">
    <location>
        <begin position="178"/>
        <end position="194"/>
    </location>
</feature>
<organism evidence="2 3">
    <name type="scientific">Setomelanomma holmii</name>
    <dbReference type="NCBI Taxonomy" id="210430"/>
    <lineage>
        <taxon>Eukaryota</taxon>
        <taxon>Fungi</taxon>
        <taxon>Dikarya</taxon>
        <taxon>Ascomycota</taxon>
        <taxon>Pezizomycotina</taxon>
        <taxon>Dothideomycetes</taxon>
        <taxon>Pleosporomycetidae</taxon>
        <taxon>Pleosporales</taxon>
        <taxon>Pleosporineae</taxon>
        <taxon>Phaeosphaeriaceae</taxon>
        <taxon>Setomelanomma</taxon>
    </lineage>
</organism>
<evidence type="ECO:0000313" key="3">
    <source>
        <dbReference type="Proteomes" id="UP000799777"/>
    </source>
</evidence>
<evidence type="ECO:0000313" key="2">
    <source>
        <dbReference type="EMBL" id="KAF2033871.1"/>
    </source>
</evidence>
<feature type="compositionally biased region" description="Basic and acidic residues" evidence="1">
    <location>
        <begin position="12"/>
        <end position="34"/>
    </location>
</feature>
<feature type="region of interest" description="Disordered" evidence="1">
    <location>
        <begin position="156"/>
        <end position="213"/>
    </location>
</feature>
<feature type="compositionally biased region" description="Basic and acidic residues" evidence="1">
    <location>
        <begin position="560"/>
        <end position="569"/>
    </location>
</feature>
<gene>
    <name evidence="2" type="ORF">EK21DRAFT_86023</name>
</gene>
<name>A0A9P4LNI4_9PLEO</name>
<proteinExistence type="predicted"/>